<dbReference type="InterPro" id="IPR032568">
    <property type="entry name" value="DUF4926"/>
</dbReference>
<name>A0ABP8KDA0_9ACTN</name>
<dbReference type="Pfam" id="PF16277">
    <property type="entry name" value="DUF4926"/>
    <property type="match status" value="1"/>
</dbReference>
<proteinExistence type="predicted"/>
<accession>A0ABP8KDA0</accession>
<dbReference type="EMBL" id="BAABFR010000112">
    <property type="protein sequence ID" value="GAA4403758.1"/>
    <property type="molecule type" value="Genomic_DNA"/>
</dbReference>
<evidence type="ECO:0000256" key="1">
    <source>
        <dbReference type="SAM" id="MobiDB-lite"/>
    </source>
</evidence>
<evidence type="ECO:0000313" key="2">
    <source>
        <dbReference type="EMBL" id="GAA4403758.1"/>
    </source>
</evidence>
<sequence length="107" mass="11696">MYREFDSVILVRAVADLPADTRGAVVHVHANGGPYEVEFFDARGATIAVETVSATDIRPRGWDGASELGVEDPTPEKQARIARLMQHPTAVTGDEVDPETFYAPRED</sequence>
<feature type="region of interest" description="Disordered" evidence="1">
    <location>
        <begin position="86"/>
        <end position="107"/>
    </location>
</feature>
<comment type="caution">
    <text evidence="2">The sequence shown here is derived from an EMBL/GenBank/DDBJ whole genome shotgun (WGS) entry which is preliminary data.</text>
</comment>
<evidence type="ECO:0008006" key="4">
    <source>
        <dbReference type="Google" id="ProtNLM"/>
    </source>
</evidence>
<dbReference type="Proteomes" id="UP001500635">
    <property type="component" value="Unassembled WGS sequence"/>
</dbReference>
<organism evidence="2 3">
    <name type="scientific">Tsukamurella soli</name>
    <dbReference type="NCBI Taxonomy" id="644556"/>
    <lineage>
        <taxon>Bacteria</taxon>
        <taxon>Bacillati</taxon>
        <taxon>Actinomycetota</taxon>
        <taxon>Actinomycetes</taxon>
        <taxon>Mycobacteriales</taxon>
        <taxon>Tsukamurellaceae</taxon>
        <taxon>Tsukamurella</taxon>
    </lineage>
</organism>
<reference evidence="3" key="1">
    <citation type="journal article" date="2019" name="Int. J. Syst. Evol. Microbiol.">
        <title>The Global Catalogue of Microorganisms (GCM) 10K type strain sequencing project: providing services to taxonomists for standard genome sequencing and annotation.</title>
        <authorList>
            <consortium name="The Broad Institute Genomics Platform"/>
            <consortium name="The Broad Institute Genome Sequencing Center for Infectious Disease"/>
            <person name="Wu L."/>
            <person name="Ma J."/>
        </authorList>
    </citation>
    <scope>NUCLEOTIDE SEQUENCE [LARGE SCALE GENOMIC DNA]</scope>
    <source>
        <strain evidence="3">JCM 17688</strain>
    </source>
</reference>
<protein>
    <recommendedName>
        <fullName evidence="4">DUF4926 domain-containing protein</fullName>
    </recommendedName>
</protein>
<gene>
    <name evidence="2" type="ORF">GCM10023147_45610</name>
</gene>
<keyword evidence="3" id="KW-1185">Reference proteome</keyword>
<evidence type="ECO:0000313" key="3">
    <source>
        <dbReference type="Proteomes" id="UP001500635"/>
    </source>
</evidence>